<dbReference type="InterPro" id="IPR036390">
    <property type="entry name" value="WH_DNA-bd_sf"/>
</dbReference>
<evidence type="ECO:0000259" key="2">
    <source>
        <dbReference type="Pfam" id="PF01978"/>
    </source>
</evidence>
<dbReference type="SUPFAM" id="SSF46785">
    <property type="entry name" value="Winged helix' DNA-binding domain"/>
    <property type="match status" value="1"/>
</dbReference>
<feature type="coiled-coil region" evidence="1">
    <location>
        <begin position="87"/>
        <end position="114"/>
    </location>
</feature>
<keyword evidence="1" id="KW-0175">Coiled coil</keyword>
<name>A0A7G2D8F3_9EURY</name>
<dbReference type="Gene3D" id="1.10.10.10">
    <property type="entry name" value="Winged helix-like DNA-binding domain superfamily/Winged helix DNA-binding domain"/>
    <property type="match status" value="1"/>
</dbReference>
<dbReference type="PANTHER" id="PTHR34293:SF1">
    <property type="entry name" value="HTH-TYPE TRANSCRIPTIONAL REGULATOR TRMBL2"/>
    <property type="match status" value="1"/>
</dbReference>
<dbReference type="AlphaFoldDB" id="A0A7G2D8F3"/>
<evidence type="ECO:0000256" key="1">
    <source>
        <dbReference type="SAM" id="Coils"/>
    </source>
</evidence>
<accession>A0A7G2D8F3</accession>
<dbReference type="KEGG" id="tcq:TIRI35C_0281"/>
<organism evidence="3 4">
    <name type="scientific">Thermococcus camini</name>
    <dbReference type="NCBI Taxonomy" id="2016373"/>
    <lineage>
        <taxon>Archaea</taxon>
        <taxon>Methanobacteriati</taxon>
        <taxon>Methanobacteriota</taxon>
        <taxon>Thermococci</taxon>
        <taxon>Thermococcales</taxon>
        <taxon>Thermococcaceae</taxon>
        <taxon>Thermococcus</taxon>
    </lineage>
</organism>
<dbReference type="PANTHER" id="PTHR34293">
    <property type="entry name" value="HTH-TYPE TRANSCRIPTIONAL REGULATOR TRMBL2"/>
    <property type="match status" value="1"/>
</dbReference>
<dbReference type="InterPro" id="IPR051797">
    <property type="entry name" value="TrmB-like"/>
</dbReference>
<dbReference type="InterPro" id="IPR036388">
    <property type="entry name" value="WH-like_DNA-bd_sf"/>
</dbReference>
<evidence type="ECO:0000313" key="4">
    <source>
        <dbReference type="Proteomes" id="UP000516304"/>
    </source>
</evidence>
<gene>
    <name evidence="3" type="ORF">TIRI35C_0281</name>
</gene>
<dbReference type="Pfam" id="PF01978">
    <property type="entry name" value="TrmB"/>
    <property type="match status" value="1"/>
</dbReference>
<reference evidence="3 4" key="1">
    <citation type="submission" date="2020-09" db="EMBL/GenBank/DDBJ databases">
        <authorList>
            <person name="Courtine D."/>
        </authorList>
    </citation>
    <scope>NUCLEOTIDE SEQUENCE [LARGE SCALE GENOMIC DNA]</scope>
    <source>
        <strain evidence="3 4">IRI35c</strain>
    </source>
</reference>
<dbReference type="EMBL" id="LR881183">
    <property type="protein sequence ID" value="CAD5243435.1"/>
    <property type="molecule type" value="Genomic_DNA"/>
</dbReference>
<keyword evidence="4" id="KW-1185">Reference proteome</keyword>
<evidence type="ECO:0000313" key="3">
    <source>
        <dbReference type="EMBL" id="CAD5243435.1"/>
    </source>
</evidence>
<dbReference type="InterPro" id="IPR002831">
    <property type="entry name" value="Tscrpt_reg_TrmB_N"/>
</dbReference>
<proteinExistence type="predicted"/>
<feature type="domain" description="Transcription regulator TrmB N-terminal" evidence="2">
    <location>
        <begin position="15"/>
        <end position="86"/>
    </location>
</feature>
<sequence>MSGMSDVYEKLEALLRSLGVKKTELRIYRLLLDKKEPMRITEIQRELGISERSVREHVLSLYRRGILRRTLIEQGWLGYTYSAVSPSEVLENIKQSLVKRINELEQELKSGSKSSRN</sequence>
<protein>
    <submittedName>
        <fullName evidence="3">Transcriptional regulator</fullName>
    </submittedName>
</protein>
<dbReference type="Proteomes" id="UP000516304">
    <property type="component" value="Chromosome TIRI35C"/>
</dbReference>